<dbReference type="EMBL" id="CP073249">
    <property type="protein sequence ID" value="QUF02449.1"/>
    <property type="molecule type" value="Genomic_DNA"/>
</dbReference>
<feature type="chain" id="PRO_5041258248" description="Secreted protein" evidence="2">
    <location>
        <begin position="28"/>
        <end position="100"/>
    </location>
</feature>
<proteinExistence type="predicted"/>
<name>A0AA45R273_9PSEU</name>
<accession>A0AA45R273</accession>
<keyword evidence="1" id="KW-1133">Transmembrane helix</keyword>
<dbReference type="AlphaFoldDB" id="A0AA45R273"/>
<evidence type="ECO:0008006" key="5">
    <source>
        <dbReference type="Google" id="ProtNLM"/>
    </source>
</evidence>
<feature type="transmembrane region" description="Helical" evidence="1">
    <location>
        <begin position="43"/>
        <end position="61"/>
    </location>
</feature>
<organism evidence="3 4">
    <name type="scientific">Actinosynnema pretiosum subsp. pretiosum</name>
    <dbReference type="NCBI Taxonomy" id="103721"/>
    <lineage>
        <taxon>Bacteria</taxon>
        <taxon>Bacillati</taxon>
        <taxon>Actinomycetota</taxon>
        <taxon>Actinomycetes</taxon>
        <taxon>Pseudonocardiales</taxon>
        <taxon>Pseudonocardiaceae</taxon>
        <taxon>Actinosynnema</taxon>
    </lineage>
</organism>
<protein>
    <recommendedName>
        <fullName evidence="5">Secreted protein</fullName>
    </recommendedName>
</protein>
<feature type="signal peptide" evidence="2">
    <location>
        <begin position="1"/>
        <end position="27"/>
    </location>
</feature>
<reference evidence="3" key="1">
    <citation type="submission" date="2021-04" db="EMBL/GenBank/DDBJ databases">
        <title>Genomic sequence of Actinosynnema pretiosum subsp. pretiosum ATCC 31280 (C-14919).</title>
        <authorList>
            <person name="Bai L."/>
            <person name="Wang X."/>
            <person name="Xiao Y."/>
        </authorList>
    </citation>
    <scope>NUCLEOTIDE SEQUENCE</scope>
    <source>
        <strain evidence="3">ATCC 31280</strain>
    </source>
</reference>
<sequence>MRGRGAAAVGAAVSALTVLAGQGTALAADTAVAAGPLDAPVAFGAVGLGAVGMVLGVIRFFRKREVPTPAAVPVVQVQQAVQPTAVEPLPGDVRPAPKAA</sequence>
<evidence type="ECO:0000313" key="4">
    <source>
        <dbReference type="Proteomes" id="UP000677152"/>
    </source>
</evidence>
<evidence type="ECO:0000313" key="3">
    <source>
        <dbReference type="EMBL" id="QUF02449.1"/>
    </source>
</evidence>
<gene>
    <name evidence="3" type="ORF">KCV87_23620</name>
</gene>
<keyword evidence="1" id="KW-0472">Membrane</keyword>
<dbReference type="Proteomes" id="UP000677152">
    <property type="component" value="Chromosome"/>
</dbReference>
<evidence type="ECO:0000256" key="2">
    <source>
        <dbReference type="SAM" id="SignalP"/>
    </source>
</evidence>
<evidence type="ECO:0000256" key="1">
    <source>
        <dbReference type="SAM" id="Phobius"/>
    </source>
</evidence>
<keyword evidence="2" id="KW-0732">Signal</keyword>
<keyword evidence="1" id="KW-0812">Transmembrane</keyword>